<dbReference type="RefSeq" id="WP_229316499.1">
    <property type="nucleotide sequence ID" value="NZ_AP025184.1"/>
</dbReference>
<dbReference type="Proteomes" id="UP001319867">
    <property type="component" value="Chromosome"/>
</dbReference>
<proteinExistence type="predicted"/>
<organism evidence="1 2">
    <name type="scientific">Flavobacterium ammoniigenes</name>
    <dbReference type="NCBI Taxonomy" id="1751095"/>
    <lineage>
        <taxon>Bacteria</taxon>
        <taxon>Pseudomonadati</taxon>
        <taxon>Bacteroidota</taxon>
        <taxon>Flavobacteriia</taxon>
        <taxon>Flavobacteriales</taxon>
        <taxon>Flavobacteriaceae</taxon>
        <taxon>Flavobacterium</taxon>
    </lineage>
</organism>
<dbReference type="EMBL" id="AP025184">
    <property type="protein sequence ID" value="BDB55109.1"/>
    <property type="molecule type" value="Genomic_DNA"/>
</dbReference>
<evidence type="ECO:0000313" key="1">
    <source>
        <dbReference type="EMBL" id="BDB55109.1"/>
    </source>
</evidence>
<gene>
    <name evidence="1" type="ORF">GENT5_14140</name>
</gene>
<sequence length="382" mass="45281">MNVHLLRSPELSEETYRNVLQLLQNFQGPMHFIPCEEEIIEDTIRTKERIWNNKDDFEHLEINSFSAQESRNSSRFTIKFPYLEKVKSWKQLFTECDKYRKTKKISENDLVVLLTDIGNELNWFGGVDPNMKNYFIQTSNWEHFFGNTIDIRFPIAYEVIIWAMRYFMFENNEAILKGVHKKSIGCIMDFCEDKSQIIIKMRTADVCDTCMNHFKDRDTPTLYTRQFFEILDGIRNSMTFRSRSVLLQQPSRLEIRGYSRKIFFTDLGGLELRLNPKEKSIYLFYLNHPEGIIISHLQDYKEEITQLYSRFSNQSEPDIINRAIETLINPLDNDINVVLSRINGKIKKTVGESLFNYYCICGERGDRKKILLDRELIINNMN</sequence>
<keyword evidence="2" id="KW-1185">Reference proteome</keyword>
<evidence type="ECO:0000313" key="2">
    <source>
        <dbReference type="Proteomes" id="UP001319867"/>
    </source>
</evidence>
<reference evidence="1 2" key="1">
    <citation type="journal article" date="2022" name="Int. J. Syst. Evol. Microbiol.">
        <title>Flavobacterium ammonificans sp. nov. and Flavobacterium ammoniigenes sp. nov., ammonifying bacteria isolated from surface river water.</title>
        <authorList>
            <person name="Watanabe K."/>
            <person name="Kitamura T."/>
            <person name="Ogata Y."/>
            <person name="Shindo C."/>
            <person name="Suda W."/>
        </authorList>
    </citation>
    <scope>NUCLEOTIDE SEQUENCE [LARGE SCALE GENOMIC DNA]</scope>
    <source>
        <strain evidence="1 2">GENT5</strain>
    </source>
</reference>
<reference evidence="1 2" key="2">
    <citation type="journal article" date="2022" name="Microorganisms">
        <title>Complete Genome Sequences of Two Flavobacterium ammonificans Strains and a Flavobacterium ammoniigenes Strain of Ammonifying Bacterioplankton Isolated from Surface River Water.</title>
        <authorList>
            <person name="Suda W."/>
            <person name="Ogata Y."/>
            <person name="Shindo C."/>
            <person name="Watanabe K."/>
        </authorList>
    </citation>
    <scope>NUCLEOTIDE SEQUENCE [LARGE SCALE GENOMIC DNA]</scope>
    <source>
        <strain evidence="1 2">GENT5</strain>
    </source>
</reference>
<protein>
    <submittedName>
        <fullName evidence="1">Uncharacterized protein</fullName>
    </submittedName>
</protein>
<name>A0ABN6L0D5_9FLAO</name>
<accession>A0ABN6L0D5</accession>